<name>A0A8J6LA71_TENMO</name>
<dbReference type="Proteomes" id="UP000719412">
    <property type="component" value="Unassembled WGS sequence"/>
</dbReference>
<reference evidence="2" key="2">
    <citation type="submission" date="2021-08" db="EMBL/GenBank/DDBJ databases">
        <authorList>
            <person name="Eriksson T."/>
        </authorList>
    </citation>
    <scope>NUCLEOTIDE SEQUENCE</scope>
    <source>
        <strain evidence="2">Stoneville</strain>
        <tissue evidence="2">Whole head</tissue>
    </source>
</reference>
<dbReference type="EMBL" id="JABDTM020024848">
    <property type="protein sequence ID" value="KAH0813905.1"/>
    <property type="molecule type" value="Genomic_DNA"/>
</dbReference>
<dbReference type="PANTHER" id="PTHR31569">
    <property type="entry name" value="SWIM-TYPE DOMAIN-CONTAINING PROTEIN"/>
    <property type="match status" value="1"/>
</dbReference>
<proteinExistence type="predicted"/>
<gene>
    <name evidence="2" type="ORF">GEV33_008886</name>
</gene>
<accession>A0A8J6LA71</accession>
<dbReference type="InterPro" id="IPR048324">
    <property type="entry name" value="ZSWIM1-3_RNaseH-like"/>
</dbReference>
<sequence>MEINGMHKLHRNNLDLLNLRPSGSGQRDIRTFKKEQLCPAHVALRVTVDGRDLEVRSVSETHNHDRSMLQFQYLPHQRRLSGKDKESVEELLALRANKKLVKQKLEQETGKVLTLKDLSNIGQKSGKKSENLDECIDVLRNRYNAEVNILKDGENNFKGMFIQTSNMNNTFKAYPEFLGIDAEDGNCQTEIISFCLLTTEDKDSFTWFLETFRASNPQTELTKCIMTDKNLLERSVIKDTFSEANPRNITCEKMGISQADRNKSLEILQKMVYAKTEGEFEQLHNVLNISAPKRVIEYFDKNWYPIKDEWSMSKNFMKASNVNKNSLDVENMPIVLADTDTVQIEVNTNVSVNSKNTLEHASSTETASNEGTNIQAFGTTSDELTSIKMSQKIKKRGRPKGSNLTTIGLPKRKKANIPFLNKPFQNKQKKILSWFVGEEVAALGLDGSIYIEEESIETRSEIIPHSVLHENVDINLVRNFFSDAAWQVVQNVIIKKRQQNEWLCYVQFRNYEKSI</sequence>
<dbReference type="InterPro" id="IPR052579">
    <property type="entry name" value="Zinc_finger_SWIM"/>
</dbReference>
<organism evidence="2 3">
    <name type="scientific">Tenebrio molitor</name>
    <name type="common">Yellow mealworm beetle</name>
    <dbReference type="NCBI Taxonomy" id="7067"/>
    <lineage>
        <taxon>Eukaryota</taxon>
        <taxon>Metazoa</taxon>
        <taxon>Ecdysozoa</taxon>
        <taxon>Arthropoda</taxon>
        <taxon>Hexapoda</taxon>
        <taxon>Insecta</taxon>
        <taxon>Pterygota</taxon>
        <taxon>Neoptera</taxon>
        <taxon>Endopterygota</taxon>
        <taxon>Coleoptera</taxon>
        <taxon>Polyphaga</taxon>
        <taxon>Cucujiformia</taxon>
        <taxon>Tenebrionidae</taxon>
        <taxon>Tenebrio</taxon>
    </lineage>
</organism>
<comment type="caution">
    <text evidence="2">The sequence shown here is derived from an EMBL/GenBank/DDBJ whole genome shotgun (WGS) entry which is preliminary data.</text>
</comment>
<keyword evidence="3" id="KW-1185">Reference proteome</keyword>
<feature type="domain" description="ZSWIM1/3 RNaseH-like" evidence="1">
    <location>
        <begin position="142"/>
        <end position="245"/>
    </location>
</feature>
<dbReference type="PANTHER" id="PTHR31569:SF4">
    <property type="entry name" value="SWIM-TYPE DOMAIN-CONTAINING PROTEIN"/>
    <property type="match status" value="1"/>
</dbReference>
<dbReference type="AlphaFoldDB" id="A0A8J6LA71"/>
<evidence type="ECO:0000313" key="3">
    <source>
        <dbReference type="Proteomes" id="UP000719412"/>
    </source>
</evidence>
<evidence type="ECO:0000313" key="2">
    <source>
        <dbReference type="EMBL" id="KAH0813905.1"/>
    </source>
</evidence>
<evidence type="ECO:0000259" key="1">
    <source>
        <dbReference type="Pfam" id="PF21056"/>
    </source>
</evidence>
<dbReference type="Pfam" id="PF21056">
    <property type="entry name" value="ZSWIM1-3_RNaseH-like"/>
    <property type="match status" value="1"/>
</dbReference>
<reference evidence="2" key="1">
    <citation type="journal article" date="2020" name="J Insects Food Feed">
        <title>The yellow mealworm (Tenebrio molitor) genome: a resource for the emerging insects as food and feed industry.</title>
        <authorList>
            <person name="Eriksson T."/>
            <person name="Andere A."/>
            <person name="Kelstrup H."/>
            <person name="Emery V."/>
            <person name="Picard C."/>
        </authorList>
    </citation>
    <scope>NUCLEOTIDE SEQUENCE</scope>
    <source>
        <strain evidence="2">Stoneville</strain>
        <tissue evidence="2">Whole head</tissue>
    </source>
</reference>
<protein>
    <recommendedName>
        <fullName evidence="1">ZSWIM1/3 RNaseH-like domain-containing protein</fullName>
    </recommendedName>
</protein>